<accession>A0A0N1I0F2</accession>
<protein>
    <submittedName>
        <fullName evidence="1">Uncharacterized protein</fullName>
    </submittedName>
</protein>
<reference evidence="1 2" key="1">
    <citation type="journal article" date="2015" name="PLoS Pathog.">
        <title>Leptomonas seymouri: Adaptations to the Dixenous Life Cycle Analyzed by Genome Sequencing, Transcriptome Profiling and Co-infection with Leishmania donovani.</title>
        <authorList>
            <person name="Kraeva N."/>
            <person name="Butenko A."/>
            <person name="Hlavacova J."/>
            <person name="Kostygov A."/>
            <person name="Myskova J."/>
            <person name="Grybchuk D."/>
            <person name="Lestinova T."/>
            <person name="Votypka J."/>
            <person name="Volf P."/>
            <person name="Opperdoes F."/>
            <person name="Flegontov P."/>
            <person name="Lukes J."/>
            <person name="Yurchenko V."/>
        </authorList>
    </citation>
    <scope>NUCLEOTIDE SEQUENCE [LARGE SCALE GENOMIC DNA]</scope>
    <source>
        <strain evidence="1 2">ATCC 30220</strain>
    </source>
</reference>
<evidence type="ECO:0000313" key="1">
    <source>
        <dbReference type="EMBL" id="KPI82430.1"/>
    </source>
</evidence>
<organism evidence="1 2">
    <name type="scientific">Leptomonas seymouri</name>
    <dbReference type="NCBI Taxonomy" id="5684"/>
    <lineage>
        <taxon>Eukaryota</taxon>
        <taxon>Discoba</taxon>
        <taxon>Euglenozoa</taxon>
        <taxon>Kinetoplastea</taxon>
        <taxon>Metakinetoplastina</taxon>
        <taxon>Trypanosomatida</taxon>
        <taxon>Trypanosomatidae</taxon>
        <taxon>Leishmaniinae</taxon>
        <taxon>Leptomonas</taxon>
    </lineage>
</organism>
<dbReference type="Proteomes" id="UP000038009">
    <property type="component" value="Unassembled WGS sequence"/>
</dbReference>
<name>A0A0N1I0F2_LEPSE</name>
<dbReference type="AlphaFoldDB" id="A0A0N1I0F2"/>
<gene>
    <name evidence="1" type="ORF">ABL78_8560</name>
</gene>
<comment type="caution">
    <text evidence="1">The sequence shown here is derived from an EMBL/GenBank/DDBJ whole genome shotgun (WGS) entry which is preliminary data.</text>
</comment>
<dbReference type="EMBL" id="LJSK01001039">
    <property type="protein sequence ID" value="KPI82430.1"/>
    <property type="molecule type" value="Genomic_DNA"/>
</dbReference>
<sequence>MEAIITSLKSASPFLISFPPYQKHNAYTAKKRNCVLPYVKPAMMPFFTLRGPSSRTASLKAATRLSFMLKEVTVRTFDSASVTIVSSLSPSFTAVYPFIITRSATRAAMLRGRQASATKASFH</sequence>
<proteinExistence type="predicted"/>
<evidence type="ECO:0000313" key="2">
    <source>
        <dbReference type="Proteomes" id="UP000038009"/>
    </source>
</evidence>
<dbReference type="VEuPathDB" id="TriTrypDB:Lsey_1043_0010"/>
<keyword evidence="2" id="KW-1185">Reference proteome</keyword>